<proteinExistence type="predicted"/>
<dbReference type="CDD" id="cd09272">
    <property type="entry name" value="RNase_HI_RT_Ty1"/>
    <property type="match status" value="1"/>
</dbReference>
<dbReference type="GO" id="GO:0004523">
    <property type="term" value="F:RNA-DNA hybrid ribonuclease activity"/>
    <property type="evidence" value="ECO:0007669"/>
    <property type="project" value="InterPro"/>
</dbReference>
<name>A0A2N9GBM6_FAGSY</name>
<feature type="domain" description="RNase H type-1" evidence="2">
    <location>
        <begin position="736"/>
        <end position="865"/>
    </location>
</feature>
<dbReference type="Gene3D" id="3.30.70.270">
    <property type="match status" value="1"/>
</dbReference>
<feature type="region of interest" description="Disordered" evidence="1">
    <location>
        <begin position="1098"/>
        <end position="1135"/>
    </location>
</feature>
<dbReference type="CDD" id="cd01647">
    <property type="entry name" value="RT_LTR"/>
    <property type="match status" value="1"/>
</dbReference>
<dbReference type="Pfam" id="PF17921">
    <property type="entry name" value="Integrase_H2C2"/>
    <property type="match status" value="1"/>
</dbReference>
<dbReference type="InterPro" id="IPR002156">
    <property type="entry name" value="RNaseH_domain"/>
</dbReference>
<dbReference type="Gene3D" id="3.40.50.1000">
    <property type="entry name" value="HAD superfamily/HAD-like"/>
    <property type="match status" value="1"/>
</dbReference>
<dbReference type="PANTHER" id="PTHR48475:SF2">
    <property type="entry name" value="RIBONUCLEASE H"/>
    <property type="match status" value="1"/>
</dbReference>
<dbReference type="GO" id="GO:0003676">
    <property type="term" value="F:nucleic acid binding"/>
    <property type="evidence" value="ECO:0007669"/>
    <property type="project" value="InterPro"/>
</dbReference>
<feature type="compositionally biased region" description="Basic residues" evidence="1">
    <location>
        <begin position="188"/>
        <end position="198"/>
    </location>
</feature>
<dbReference type="InterPro" id="IPR013103">
    <property type="entry name" value="RVT_2"/>
</dbReference>
<feature type="compositionally biased region" description="Basic and acidic residues" evidence="1">
    <location>
        <begin position="174"/>
        <end position="187"/>
    </location>
</feature>
<organism evidence="3">
    <name type="scientific">Fagus sylvatica</name>
    <name type="common">Beechnut</name>
    <dbReference type="NCBI Taxonomy" id="28930"/>
    <lineage>
        <taxon>Eukaryota</taxon>
        <taxon>Viridiplantae</taxon>
        <taxon>Streptophyta</taxon>
        <taxon>Embryophyta</taxon>
        <taxon>Tracheophyta</taxon>
        <taxon>Spermatophyta</taxon>
        <taxon>Magnoliopsida</taxon>
        <taxon>eudicotyledons</taxon>
        <taxon>Gunneridae</taxon>
        <taxon>Pentapetalae</taxon>
        <taxon>rosids</taxon>
        <taxon>fabids</taxon>
        <taxon>Fagales</taxon>
        <taxon>Fagaceae</taxon>
        <taxon>Fagus</taxon>
    </lineage>
</organism>
<dbReference type="InterPro" id="IPR057670">
    <property type="entry name" value="SH3_retrovirus"/>
</dbReference>
<dbReference type="Gene3D" id="1.10.340.70">
    <property type="match status" value="1"/>
</dbReference>
<dbReference type="PANTHER" id="PTHR48475">
    <property type="entry name" value="RIBONUCLEASE H"/>
    <property type="match status" value="1"/>
</dbReference>
<dbReference type="InterPro" id="IPR043128">
    <property type="entry name" value="Rev_trsase/Diguanyl_cyclase"/>
</dbReference>
<dbReference type="InterPro" id="IPR036397">
    <property type="entry name" value="RNaseH_sf"/>
</dbReference>
<feature type="compositionally biased region" description="Polar residues" evidence="1">
    <location>
        <begin position="1098"/>
        <end position="1116"/>
    </location>
</feature>
<feature type="compositionally biased region" description="Basic and acidic residues" evidence="1">
    <location>
        <begin position="199"/>
        <end position="209"/>
    </location>
</feature>
<dbReference type="InterPro" id="IPR005162">
    <property type="entry name" value="Retrotrans_gag_dom"/>
</dbReference>
<dbReference type="EMBL" id="OIVN01001711">
    <property type="protein sequence ID" value="SPC96860.1"/>
    <property type="molecule type" value="Genomic_DNA"/>
</dbReference>
<dbReference type="Pfam" id="PF07727">
    <property type="entry name" value="RVT_2"/>
    <property type="match status" value="1"/>
</dbReference>
<dbReference type="Pfam" id="PF03732">
    <property type="entry name" value="Retrotrans_gag"/>
    <property type="match status" value="1"/>
</dbReference>
<dbReference type="InterPro" id="IPR043502">
    <property type="entry name" value="DNA/RNA_pol_sf"/>
</dbReference>
<accession>A0A2N9GBM6</accession>
<evidence type="ECO:0000313" key="3">
    <source>
        <dbReference type="EMBL" id="SPC96860.1"/>
    </source>
</evidence>
<sequence length="1776" mass="202042">MPSLENFDGSKDPLDHLESFKTMMCLQGVLDEIMCRAFPTTLKGPARVWFKKLTPSSVGSFAQLSRLFFNHFIGGQRYGRPTTHLLNVKQKEGETLRSYLTRFNKETLLVDGADDKVVLTAFIFGLQSRDFLFSVYKDPPSIMTEMMYEAQRHINGEEALLARDQTTGKKRKGEHADRLTESHETRPKAKRNRNRRQKDRGGRGFNERFNHFTPLNTSVDHIFMQIRNDPALKWPGKLLTDPDKRPRDKYCRFHRDHDHNTEDCYDLKRQIEELIKQGKLHRFVESGQREGRPQGARQQRPPVEALPRPLLGEIHVITGRMVAEGTSRSSRKAYAPQIHNVLVTQKNNKKPRLEDLPITFTEEDAYKVFHPHDDALVVTLEIAGYSTRCTYPKQATQKVNFLVVDCPSAYNVIIGRPTLNRLRAVTSTYHLLVRFPTENRIGEMKGDQATARECYLTTVNAEQVHQTLIVEERQNIAEPTEELEEIVLIEDNKKKTTKIGTSMTKEIRDLIVSFLRKNADVFTWSHDDMPGISTEVIAHKLNVNPSTSPVKQKRRVFASERNAAVMEEVDKLLKADFTDLNKACPKDSYPLPRIDQLVDSTAGHKLLSFMDASSGYNQIQMTEGDQEKTTFHHKNMEVYVEDMLVKSKKDEDHLTDLKETFQRGIEANPDKIKAILDMSPPKTVKEVQSLTRKAAALNRSIYPPHRYSALPRRAQALVDFIVEFTQPWKDEGELEEGEAWTVNIDGSSTKEMSGAGVVLVSPEKDKFEYALQLRFRATNNEAEYEAFLAGLKLSKSMGIKNLTVKSDSQLIVGQVKGEYEAKEDRMKKYLTIVKNLLTHFKKVELLQIPREENEAADRLARLASSGVEVDGFIEIQGRPSTEEAIVNSITVNTTWMLPIIRYLKEGTLPADRAEAHKLRIRAFCFQLLGGILYKMGFSRPHLRCLSPEEANYAIREVHEGVCGNHSGARSLAHKLTRAGYYWPSLLHDATQYAKTCDKCHASPMSRGVLSKKIQSSPYELWNGRKPNLSYLKVWGCIAYFRVPDPKRTKLGPRAIKSVFVGYAVNSKAYRLLDLSSNTIVESRDEEFIENKFINDSQIEPKQTQESDSLVNDSLSGNKRIEPSSLNEQRRSQRVRKEKDFGPDFISYQVNVYLVEGNREKVLSKLPFVGNVEEDPNTYSEVMTSRDAAFWREAVNDEMDSILSNNTWVLVDLSPGSNTIGYKWVFRRKYRIDGTIQTFKARLVAKGFRQREGIDYFDTYAPVARITSIRVLIALASIYKLVVHQMDVKTAFLNGDLDEEVYMDQPEGFVLPGNEKKVCKLVKSLYGLKQAPKQWHEKFDIVILANGFKHNGADKCVYSKFTSEYGVIVCLYVDDMLIFGTNMLGVCETKKYLASVFKMKDLNEADTILGIKVKRHNEGYALCQNHYIEKVLLKYKHLNVKEVNTPFDSNYKLVENTGMAIAQLEFASAIGSMMYAMHCTRPDIAFAVNRLSRYTSNPSEEHWKAIARVLGYLKKTKNLGLYYSGYPAVLEGYSDANWVTSVGDNKSTSGWIFTLGGGAISWASKKQSCISHSTMESEFIALASAGKEAEWLRNMLYDIELWPQPMSAISIYCDSQATMSKAYSKIYNGKSRHISLRHEYVRQLIEDGVISIVYVKSSGNLANPFTKGLSRDMSTGCRAWEFLPDSVAWTTNSGDWITAVVGFAFADHHLSLGAKVLIDDNPKYAIECAEVGIKVLLFDYENSYPWCKIESINHHPLVTKVHNWEEVEQRLISCIAS</sequence>
<dbReference type="InterPro" id="IPR023214">
    <property type="entry name" value="HAD_sf"/>
</dbReference>
<feature type="region of interest" description="Disordered" evidence="1">
    <location>
        <begin position="161"/>
        <end position="209"/>
    </location>
</feature>
<dbReference type="Gene3D" id="3.30.420.10">
    <property type="entry name" value="Ribonuclease H-like superfamily/Ribonuclease H"/>
    <property type="match status" value="1"/>
</dbReference>
<gene>
    <name evidence="3" type="ORF">FSB_LOCUS24742</name>
</gene>
<evidence type="ECO:0000259" key="2">
    <source>
        <dbReference type="PROSITE" id="PS50879"/>
    </source>
</evidence>
<dbReference type="CDD" id="cd09279">
    <property type="entry name" value="RNase_HI_like"/>
    <property type="match status" value="1"/>
</dbReference>
<protein>
    <recommendedName>
        <fullName evidence="2">RNase H type-1 domain-containing protein</fullName>
    </recommendedName>
</protein>
<dbReference type="Pfam" id="PF25597">
    <property type="entry name" value="SH3_retrovirus"/>
    <property type="match status" value="1"/>
</dbReference>
<dbReference type="Pfam" id="PF13456">
    <property type="entry name" value="RVT_3"/>
    <property type="match status" value="1"/>
</dbReference>
<dbReference type="PROSITE" id="PS50879">
    <property type="entry name" value="RNASE_H_1"/>
    <property type="match status" value="1"/>
</dbReference>
<feature type="region of interest" description="Disordered" evidence="1">
    <location>
        <begin position="284"/>
        <end position="303"/>
    </location>
</feature>
<dbReference type="SUPFAM" id="SSF56672">
    <property type="entry name" value="DNA/RNA polymerases"/>
    <property type="match status" value="2"/>
</dbReference>
<evidence type="ECO:0000256" key="1">
    <source>
        <dbReference type="SAM" id="MobiDB-lite"/>
    </source>
</evidence>
<dbReference type="InterPro" id="IPR041588">
    <property type="entry name" value="Integrase_H2C2"/>
</dbReference>
<reference evidence="3" key="1">
    <citation type="submission" date="2018-02" db="EMBL/GenBank/DDBJ databases">
        <authorList>
            <person name="Cohen D.B."/>
            <person name="Kent A.D."/>
        </authorList>
    </citation>
    <scope>NUCLEOTIDE SEQUENCE</scope>
</reference>